<keyword evidence="2" id="KW-1185">Reference proteome</keyword>
<accession>A0A918GK82</accession>
<dbReference type="AlphaFoldDB" id="A0A918GK82"/>
<evidence type="ECO:0000313" key="2">
    <source>
        <dbReference type="Proteomes" id="UP000660680"/>
    </source>
</evidence>
<sequence length="122" mass="12542">MSRNAVLDVMQAVVLSAVVVDDAGLVLMVRSGDRLELPSGPLLVGEDAAAGVARVVAAATGVAIEVRDLIGLTGGPGFGVCFTARPAAGDLNGHAEWVEPEELPVLPVRPQTRERIEHALAG</sequence>
<gene>
    <name evidence="1" type="ORF">GCM10010171_41240</name>
</gene>
<name>A0A918GK82_9PSEU</name>
<reference evidence="1" key="1">
    <citation type="journal article" date="2014" name="Int. J. Syst. Evol. Microbiol.">
        <title>Complete genome sequence of Corynebacterium casei LMG S-19264T (=DSM 44701T), isolated from a smear-ripened cheese.</title>
        <authorList>
            <consortium name="US DOE Joint Genome Institute (JGI-PGF)"/>
            <person name="Walter F."/>
            <person name="Albersmeier A."/>
            <person name="Kalinowski J."/>
            <person name="Ruckert C."/>
        </authorList>
    </citation>
    <scope>NUCLEOTIDE SEQUENCE</scope>
    <source>
        <strain evidence="1">JCM 3276</strain>
    </source>
</reference>
<comment type="caution">
    <text evidence="1">The sequence shown here is derived from an EMBL/GenBank/DDBJ whole genome shotgun (WGS) entry which is preliminary data.</text>
</comment>
<reference evidence="1" key="2">
    <citation type="submission" date="2020-09" db="EMBL/GenBank/DDBJ databases">
        <authorList>
            <person name="Sun Q."/>
            <person name="Ohkuma M."/>
        </authorList>
    </citation>
    <scope>NUCLEOTIDE SEQUENCE</scope>
    <source>
        <strain evidence="1">JCM 3276</strain>
    </source>
</reference>
<dbReference type="EMBL" id="BMRB01000003">
    <property type="protein sequence ID" value="GGS42196.1"/>
    <property type="molecule type" value="Genomic_DNA"/>
</dbReference>
<organism evidence="1 2">
    <name type="scientific">Actinokineospora fastidiosa</name>
    <dbReference type="NCBI Taxonomy" id="1816"/>
    <lineage>
        <taxon>Bacteria</taxon>
        <taxon>Bacillati</taxon>
        <taxon>Actinomycetota</taxon>
        <taxon>Actinomycetes</taxon>
        <taxon>Pseudonocardiales</taxon>
        <taxon>Pseudonocardiaceae</taxon>
        <taxon>Actinokineospora</taxon>
    </lineage>
</organism>
<protein>
    <submittedName>
        <fullName evidence="1">Uncharacterized protein</fullName>
    </submittedName>
</protein>
<dbReference type="Gene3D" id="3.90.79.10">
    <property type="entry name" value="Nucleoside Triphosphate Pyrophosphohydrolase"/>
    <property type="match status" value="1"/>
</dbReference>
<dbReference type="RefSeq" id="WP_189212161.1">
    <property type="nucleotide sequence ID" value="NZ_BMRB01000003.1"/>
</dbReference>
<dbReference type="InterPro" id="IPR015797">
    <property type="entry name" value="NUDIX_hydrolase-like_dom_sf"/>
</dbReference>
<dbReference type="Proteomes" id="UP000660680">
    <property type="component" value="Unassembled WGS sequence"/>
</dbReference>
<proteinExistence type="predicted"/>
<dbReference type="SUPFAM" id="SSF55811">
    <property type="entry name" value="Nudix"/>
    <property type="match status" value="1"/>
</dbReference>
<evidence type="ECO:0000313" key="1">
    <source>
        <dbReference type="EMBL" id="GGS42196.1"/>
    </source>
</evidence>